<feature type="region of interest" description="Disordered" evidence="1">
    <location>
        <begin position="98"/>
        <end position="141"/>
    </location>
</feature>
<name>A0A8K0KBS3_LADFU</name>
<evidence type="ECO:0000313" key="2">
    <source>
        <dbReference type="EMBL" id="KAG8229528.1"/>
    </source>
</evidence>
<comment type="caution">
    <text evidence="2">The sequence shown here is derived from an EMBL/GenBank/DDBJ whole genome shotgun (WGS) entry which is preliminary data.</text>
</comment>
<evidence type="ECO:0000256" key="1">
    <source>
        <dbReference type="SAM" id="MobiDB-lite"/>
    </source>
</evidence>
<organism evidence="2 3">
    <name type="scientific">Ladona fulva</name>
    <name type="common">Scarce chaser dragonfly</name>
    <name type="synonym">Libellula fulva</name>
    <dbReference type="NCBI Taxonomy" id="123851"/>
    <lineage>
        <taxon>Eukaryota</taxon>
        <taxon>Metazoa</taxon>
        <taxon>Ecdysozoa</taxon>
        <taxon>Arthropoda</taxon>
        <taxon>Hexapoda</taxon>
        <taxon>Insecta</taxon>
        <taxon>Pterygota</taxon>
        <taxon>Palaeoptera</taxon>
        <taxon>Odonata</taxon>
        <taxon>Epiprocta</taxon>
        <taxon>Anisoptera</taxon>
        <taxon>Libelluloidea</taxon>
        <taxon>Libellulidae</taxon>
        <taxon>Ladona</taxon>
    </lineage>
</organism>
<evidence type="ECO:0000313" key="3">
    <source>
        <dbReference type="Proteomes" id="UP000792457"/>
    </source>
</evidence>
<reference evidence="2" key="1">
    <citation type="submission" date="2013-04" db="EMBL/GenBank/DDBJ databases">
        <authorList>
            <person name="Qu J."/>
            <person name="Murali S.C."/>
            <person name="Bandaranaike D."/>
            <person name="Bellair M."/>
            <person name="Blankenburg K."/>
            <person name="Chao H."/>
            <person name="Dinh H."/>
            <person name="Doddapaneni H."/>
            <person name="Downs B."/>
            <person name="Dugan-Rocha S."/>
            <person name="Elkadiri S."/>
            <person name="Gnanaolivu R.D."/>
            <person name="Hernandez B."/>
            <person name="Javaid M."/>
            <person name="Jayaseelan J.C."/>
            <person name="Lee S."/>
            <person name="Li M."/>
            <person name="Ming W."/>
            <person name="Munidasa M."/>
            <person name="Muniz J."/>
            <person name="Nguyen L."/>
            <person name="Ongeri F."/>
            <person name="Osuji N."/>
            <person name="Pu L.-L."/>
            <person name="Puazo M."/>
            <person name="Qu C."/>
            <person name="Quiroz J."/>
            <person name="Raj R."/>
            <person name="Weissenberger G."/>
            <person name="Xin Y."/>
            <person name="Zou X."/>
            <person name="Han Y."/>
            <person name="Richards S."/>
            <person name="Worley K."/>
            <person name="Muzny D."/>
            <person name="Gibbs R."/>
        </authorList>
    </citation>
    <scope>NUCLEOTIDE SEQUENCE</scope>
    <source>
        <strain evidence="2">Sampled in the wild</strain>
    </source>
</reference>
<proteinExistence type="predicted"/>
<feature type="compositionally biased region" description="Gly residues" evidence="1">
    <location>
        <begin position="113"/>
        <end position="131"/>
    </location>
</feature>
<keyword evidence="3" id="KW-1185">Reference proteome</keyword>
<dbReference type="AlphaFoldDB" id="A0A8K0KBS3"/>
<gene>
    <name evidence="2" type="ORF">J437_LFUL004934</name>
</gene>
<sequence>MQEKRIVYVKHKHKKHKEGTHGLEEMRRPWERRAAAFGRTTTTANAVLSVRPSHAKTPITATASAADPTPPPPVRVTMTSQEEANILLQVGLDFYGATHFPTEAPPQGKKKSVGGGAGVGRGGTGGKGSPGVGTITSYDWGPGTVRRRVRELLPVFDSRFAAASERKVKPRSQ</sequence>
<dbReference type="OrthoDB" id="6657230at2759"/>
<protein>
    <submittedName>
        <fullName evidence="2">Uncharacterized protein</fullName>
    </submittedName>
</protein>
<accession>A0A8K0KBS3</accession>
<reference evidence="2" key="2">
    <citation type="submission" date="2017-10" db="EMBL/GenBank/DDBJ databases">
        <title>Ladona fulva Genome sequencing and assembly.</title>
        <authorList>
            <person name="Murali S."/>
            <person name="Richards S."/>
            <person name="Bandaranaike D."/>
            <person name="Bellair M."/>
            <person name="Blankenburg K."/>
            <person name="Chao H."/>
            <person name="Dinh H."/>
            <person name="Doddapaneni H."/>
            <person name="Dugan-Rocha S."/>
            <person name="Elkadiri S."/>
            <person name="Gnanaolivu R."/>
            <person name="Hernandez B."/>
            <person name="Skinner E."/>
            <person name="Javaid M."/>
            <person name="Lee S."/>
            <person name="Li M."/>
            <person name="Ming W."/>
            <person name="Munidasa M."/>
            <person name="Muniz J."/>
            <person name="Nguyen L."/>
            <person name="Hughes D."/>
            <person name="Osuji N."/>
            <person name="Pu L.-L."/>
            <person name="Puazo M."/>
            <person name="Qu C."/>
            <person name="Quiroz J."/>
            <person name="Raj R."/>
            <person name="Weissenberger G."/>
            <person name="Xin Y."/>
            <person name="Zou X."/>
            <person name="Han Y."/>
            <person name="Worley K."/>
            <person name="Muzny D."/>
            <person name="Gibbs R."/>
        </authorList>
    </citation>
    <scope>NUCLEOTIDE SEQUENCE</scope>
    <source>
        <strain evidence="2">Sampled in the wild</strain>
    </source>
</reference>
<dbReference type="EMBL" id="KZ308433">
    <property type="protein sequence ID" value="KAG8229528.1"/>
    <property type="molecule type" value="Genomic_DNA"/>
</dbReference>
<dbReference type="Proteomes" id="UP000792457">
    <property type="component" value="Unassembled WGS sequence"/>
</dbReference>